<evidence type="ECO:0000256" key="2">
    <source>
        <dbReference type="ARBA" id="ARBA00004245"/>
    </source>
</evidence>
<evidence type="ECO:0000256" key="5">
    <source>
        <dbReference type="ARBA" id="ARBA00023273"/>
    </source>
</evidence>
<dbReference type="GO" id="GO:0005929">
    <property type="term" value="C:cilium"/>
    <property type="evidence" value="ECO:0007669"/>
    <property type="project" value="UniProtKB-SubCell"/>
</dbReference>
<name>A0A0A1XR55_ZEUCU</name>
<dbReference type="InterPro" id="IPR029214">
    <property type="entry name" value="CFAP144"/>
</dbReference>
<organism evidence="7">
    <name type="scientific">Zeugodacus cucurbitae</name>
    <name type="common">Melon fruit fly</name>
    <name type="synonym">Bactrocera cucurbitae</name>
    <dbReference type="NCBI Taxonomy" id="28588"/>
    <lineage>
        <taxon>Eukaryota</taxon>
        <taxon>Metazoa</taxon>
        <taxon>Ecdysozoa</taxon>
        <taxon>Arthropoda</taxon>
        <taxon>Hexapoda</taxon>
        <taxon>Insecta</taxon>
        <taxon>Pterygota</taxon>
        <taxon>Neoptera</taxon>
        <taxon>Endopterygota</taxon>
        <taxon>Diptera</taxon>
        <taxon>Brachycera</taxon>
        <taxon>Muscomorpha</taxon>
        <taxon>Tephritoidea</taxon>
        <taxon>Tephritidae</taxon>
        <taxon>Zeugodacus</taxon>
        <taxon>Zeugodacus</taxon>
    </lineage>
</organism>
<accession>A0A0A1XR55</accession>
<proteinExistence type="inferred from homology"/>
<evidence type="ECO:0000256" key="3">
    <source>
        <dbReference type="ARBA" id="ARBA00022490"/>
    </source>
</evidence>
<sequence length="171" mass="19761">EERAGAHYGLCFAVSCDPLSMSVCITPPIEAKKAEEAEETAPRRAELPYNFEKELIENQNRHFCGHYTYVPCKLVEPMAKKFYARHDQNTLDFEKFTEFVKQRGRRRARGILPHLSGEVYGWLPAEMGESVRELNFICAPKIRTDMTIHGERVISERVTERPPFNGLRFIV</sequence>
<protein>
    <submittedName>
        <fullName evidence="7">Replicase large subunit</fullName>
    </submittedName>
</protein>
<feature type="non-terminal residue" evidence="7">
    <location>
        <position position="1"/>
    </location>
</feature>
<evidence type="ECO:0000256" key="1">
    <source>
        <dbReference type="ARBA" id="ARBA00004138"/>
    </source>
</evidence>
<keyword evidence="3" id="KW-0963">Cytoplasm</keyword>
<keyword evidence="5" id="KW-0966">Cell projection</keyword>
<dbReference type="EMBL" id="GBXI01000791">
    <property type="protein sequence ID" value="JAD13501.1"/>
    <property type="molecule type" value="Transcribed_RNA"/>
</dbReference>
<keyword evidence="4" id="KW-0206">Cytoskeleton</keyword>
<dbReference type="AlphaFoldDB" id="A0A0A1XR55"/>
<reference evidence="7" key="2">
    <citation type="journal article" date="2015" name="Gigascience">
        <title>Reconstructing a comprehensive transcriptome assembly of a white-pupal translocated strain of the pest fruit fly Bactrocera cucurbitae.</title>
        <authorList>
            <person name="Sim S.B."/>
            <person name="Calla B."/>
            <person name="Hall B."/>
            <person name="DeRego T."/>
            <person name="Geib S.M."/>
        </authorList>
    </citation>
    <scope>NUCLEOTIDE SEQUENCE</scope>
</reference>
<dbReference type="Pfam" id="PF14886">
    <property type="entry name" value="FAM183"/>
    <property type="match status" value="1"/>
</dbReference>
<dbReference type="GO" id="GO:0005856">
    <property type="term" value="C:cytoskeleton"/>
    <property type="evidence" value="ECO:0007669"/>
    <property type="project" value="UniProtKB-SubCell"/>
</dbReference>
<evidence type="ECO:0000256" key="6">
    <source>
        <dbReference type="ARBA" id="ARBA00034777"/>
    </source>
</evidence>
<comment type="similarity">
    <text evidence="6">Belongs to the CFAP144 family.</text>
</comment>
<gene>
    <name evidence="7" type="primary">RDRP_2</name>
    <name evidence="7" type="ORF">g.57951</name>
</gene>
<evidence type="ECO:0000256" key="4">
    <source>
        <dbReference type="ARBA" id="ARBA00023212"/>
    </source>
</evidence>
<evidence type="ECO:0000313" key="7">
    <source>
        <dbReference type="EMBL" id="JAD13501.1"/>
    </source>
</evidence>
<reference evidence="7" key="1">
    <citation type="submission" date="2014-11" db="EMBL/GenBank/DDBJ databases">
        <authorList>
            <person name="Geib S."/>
        </authorList>
    </citation>
    <scope>NUCLEOTIDE SEQUENCE</scope>
</reference>
<comment type="subcellular location">
    <subcellularLocation>
        <location evidence="1">Cell projection</location>
        <location evidence="1">Cilium</location>
    </subcellularLocation>
    <subcellularLocation>
        <location evidence="2">Cytoplasm</location>
        <location evidence="2">Cytoskeleton</location>
    </subcellularLocation>
</comment>